<evidence type="ECO:0000313" key="2">
    <source>
        <dbReference type="Proteomes" id="UP000275846"/>
    </source>
</evidence>
<sequence length="233" mass="25488">MDSPISFGLTVATIHEANTLCKVCVDIISVLLNHAFILDVDLDTFSTCDPFRNFYSNEQFALIDKLFTPPQMPVLSGVDATSDPEVVFAAATLAAKVTSVARKAQLSQLKDWMMILSSGVSLPSLEIAENSCEVLTLCSLLRSLGDKEFTPATWAAIESTFLAASMRVPEASQPVPVVQLEDGTLLGAALYVCLSKKFFYPTLTTESLLRGRKISYLFIVRYMVMETPYCASC</sequence>
<dbReference type="OrthoDB" id="418142at2759"/>
<dbReference type="AlphaFoldDB" id="A0A183TQB4"/>
<accession>A0A183TQB4</accession>
<dbReference type="WBParaSite" id="SSLN_0001936701-mRNA-1">
    <property type="protein sequence ID" value="SSLN_0001936701-mRNA-1"/>
    <property type="gene ID" value="SSLN_0001936701"/>
</dbReference>
<proteinExistence type="predicted"/>
<dbReference type="EMBL" id="UYSU01044947">
    <property type="protein sequence ID" value="VDM05048.1"/>
    <property type="molecule type" value="Genomic_DNA"/>
</dbReference>
<evidence type="ECO:0000313" key="1">
    <source>
        <dbReference type="EMBL" id="VDM05048.1"/>
    </source>
</evidence>
<reference evidence="1 2" key="2">
    <citation type="submission" date="2018-11" db="EMBL/GenBank/DDBJ databases">
        <authorList>
            <consortium name="Pathogen Informatics"/>
        </authorList>
    </citation>
    <scope>NUCLEOTIDE SEQUENCE [LARGE SCALE GENOMIC DNA]</scope>
    <source>
        <strain evidence="1 2">NST_G2</strain>
    </source>
</reference>
<protein>
    <submittedName>
        <fullName evidence="3">MMS19 nucleotide excision repair protein</fullName>
    </submittedName>
</protein>
<organism evidence="3">
    <name type="scientific">Schistocephalus solidus</name>
    <name type="common">Tapeworm</name>
    <dbReference type="NCBI Taxonomy" id="70667"/>
    <lineage>
        <taxon>Eukaryota</taxon>
        <taxon>Metazoa</taxon>
        <taxon>Spiralia</taxon>
        <taxon>Lophotrochozoa</taxon>
        <taxon>Platyhelminthes</taxon>
        <taxon>Cestoda</taxon>
        <taxon>Eucestoda</taxon>
        <taxon>Diphyllobothriidea</taxon>
        <taxon>Diphyllobothriidae</taxon>
        <taxon>Schistocephalus</taxon>
    </lineage>
</organism>
<gene>
    <name evidence="1" type="ORF">SSLN_LOCUS18662</name>
</gene>
<dbReference type="Proteomes" id="UP000275846">
    <property type="component" value="Unassembled WGS sequence"/>
</dbReference>
<keyword evidence="2" id="KW-1185">Reference proteome</keyword>
<name>A0A183TQB4_SCHSO</name>
<evidence type="ECO:0000313" key="3">
    <source>
        <dbReference type="WBParaSite" id="SSLN_0001936701-mRNA-1"/>
    </source>
</evidence>
<reference evidence="3" key="1">
    <citation type="submission" date="2016-06" db="UniProtKB">
        <authorList>
            <consortium name="WormBaseParasite"/>
        </authorList>
    </citation>
    <scope>IDENTIFICATION</scope>
</reference>